<organism evidence="6">
    <name type="scientific">Aspergillus niger</name>
    <dbReference type="NCBI Taxonomy" id="5061"/>
    <lineage>
        <taxon>Eukaryota</taxon>
        <taxon>Fungi</taxon>
        <taxon>Dikarya</taxon>
        <taxon>Ascomycota</taxon>
        <taxon>Pezizomycotina</taxon>
        <taxon>Eurotiomycetes</taxon>
        <taxon>Eurotiomycetidae</taxon>
        <taxon>Eurotiales</taxon>
        <taxon>Aspergillaceae</taxon>
        <taxon>Aspergillus</taxon>
        <taxon>Aspergillus subgen. Circumdati</taxon>
    </lineage>
</organism>
<evidence type="ECO:0000259" key="5">
    <source>
        <dbReference type="PROSITE" id="PS51253"/>
    </source>
</evidence>
<dbReference type="Gene3D" id="1.10.10.60">
    <property type="entry name" value="Homeodomain-like"/>
    <property type="match status" value="1"/>
</dbReference>
<dbReference type="SMART" id="SM00674">
    <property type="entry name" value="CENPB"/>
    <property type="match status" value="1"/>
</dbReference>
<gene>
    <name evidence="6" type="ORF">An09g04940</name>
</gene>
<keyword evidence="2" id="KW-0238">DNA-binding</keyword>
<dbReference type="PANTHER" id="PTHR19303">
    <property type="entry name" value="TRANSPOSON"/>
    <property type="match status" value="1"/>
</dbReference>
<dbReference type="SUPFAM" id="SSF46689">
    <property type="entry name" value="Homeodomain-like"/>
    <property type="match status" value="1"/>
</dbReference>
<comment type="subcellular location">
    <subcellularLocation>
        <location evidence="1">Nucleus</location>
    </subcellularLocation>
</comment>
<dbReference type="GO" id="GO:0005634">
    <property type="term" value="C:nucleus"/>
    <property type="evidence" value="ECO:0007669"/>
    <property type="project" value="UniProtKB-SubCell"/>
</dbReference>
<evidence type="ECO:0000256" key="3">
    <source>
        <dbReference type="ARBA" id="ARBA00023242"/>
    </source>
</evidence>
<evidence type="ECO:0000256" key="4">
    <source>
        <dbReference type="SAM" id="MobiDB-lite"/>
    </source>
</evidence>
<dbReference type="InterPro" id="IPR050863">
    <property type="entry name" value="CenT-Element_Derived"/>
</dbReference>
<dbReference type="AlphaFoldDB" id="A0AAJ8BS58"/>
<evidence type="ECO:0000256" key="2">
    <source>
        <dbReference type="ARBA" id="ARBA00023125"/>
    </source>
</evidence>
<evidence type="ECO:0000256" key="1">
    <source>
        <dbReference type="ARBA" id="ARBA00004123"/>
    </source>
</evidence>
<reference evidence="6" key="1">
    <citation type="submission" date="2025-02" db="EMBL/GenBank/DDBJ databases">
        <authorList>
            <consortium name="NCBI Genome Project"/>
        </authorList>
    </citation>
    <scope>NUCLEOTIDE SEQUENCE</scope>
</reference>
<dbReference type="InterPro" id="IPR004875">
    <property type="entry name" value="DDE_SF_endonuclease_dom"/>
</dbReference>
<accession>A0AAJ8BS58</accession>
<dbReference type="Pfam" id="PF03184">
    <property type="entry name" value="DDE_1"/>
    <property type="match status" value="1"/>
</dbReference>
<dbReference type="RefSeq" id="XP_059601426.1">
    <property type="nucleotide sequence ID" value="XM_059749809.1"/>
</dbReference>
<proteinExistence type="predicted"/>
<dbReference type="InterPro" id="IPR007889">
    <property type="entry name" value="HTH_Psq"/>
</dbReference>
<dbReference type="GeneID" id="10098035"/>
<protein>
    <recommendedName>
        <fullName evidence="5">HTH CENPB-type domain-containing protein</fullName>
    </recommendedName>
</protein>
<dbReference type="PROSITE" id="PS51253">
    <property type="entry name" value="HTH_CENPB"/>
    <property type="match status" value="1"/>
</dbReference>
<name>A0AAJ8BS58_ASPNG</name>
<evidence type="ECO:0000313" key="6">
    <source>
        <dbReference type="RefSeq" id="XP_059601426.1"/>
    </source>
</evidence>
<dbReference type="Pfam" id="PF03221">
    <property type="entry name" value="HTH_Tnp_Tc5"/>
    <property type="match status" value="1"/>
</dbReference>
<dbReference type="InterPro" id="IPR009057">
    <property type="entry name" value="Homeodomain-like_sf"/>
</dbReference>
<feature type="domain" description="HTH CENPB-type" evidence="5">
    <location>
        <begin position="56"/>
        <end position="128"/>
    </location>
</feature>
<sequence>MPKSSKELVEQEGRLCLAVESIQKGHTKSIREAARVFQVPRSTLQDRLNGLKFRKDTRANSHKLTSIEEESLEKWIISLDQRGAPPKHSQVREMANLLLQKRGQNTTISVGQKWVTNYISRHDSLKSRYSRQINYKRAKCEEPETIQMWFKRVQTAISTYGIVDKDIYNFDETGFAMGILGTTKVVTRSTCQGRPFLIQPGNREWITSIECINAAGWVLPAYLVLKAKTHIQAWYEGSLPSSWRIAISSNRWTTREIGEAWLKDHFILYIKTRRTGQYSLLILNGHDSHLTPQFDDIYYQNQIIPVCMPANSSHLCQPLDVACFSPLKKAYKDQVQQLIRTGYHHIEKVDFLDMYPKAHAQAFTKANIQSAFRASGLVPLDPSKILKNMIFKETSRLSSQSTSSSSIFTKTPRNSRQFKKYESTLSQLLQQQDTPATPIQSALSYIFKGAEVALNHTILLEHENRQLCEALDKRNTKQKRNQHQMDGLNGLTVQEALEAFNHARILEEQAGDAGPREDQPRRRAPPRCSACHIVGHIRTRCPNRAVS</sequence>
<keyword evidence="3" id="KW-0539">Nucleus</keyword>
<dbReference type="VEuPathDB" id="FungiDB:An09g04940"/>
<dbReference type="GO" id="GO:0003677">
    <property type="term" value="F:DNA binding"/>
    <property type="evidence" value="ECO:0007669"/>
    <property type="project" value="UniProtKB-KW"/>
</dbReference>
<dbReference type="KEGG" id="ang:An09g04940"/>
<dbReference type="PANTHER" id="PTHR19303:SF62">
    <property type="entry name" value="HTH CENPB-TYPE DOMAIN-CONTAINING PROTEIN-RELATED"/>
    <property type="match status" value="1"/>
</dbReference>
<dbReference type="InterPro" id="IPR006600">
    <property type="entry name" value="HTH_CenpB_DNA-bd_dom"/>
</dbReference>
<feature type="region of interest" description="Disordered" evidence="4">
    <location>
        <begin position="507"/>
        <end position="527"/>
    </location>
</feature>
<reference evidence="6" key="2">
    <citation type="submission" date="2025-08" db="UniProtKB">
        <authorList>
            <consortium name="RefSeq"/>
        </authorList>
    </citation>
    <scope>IDENTIFICATION</scope>
</reference>
<dbReference type="Pfam" id="PF05225">
    <property type="entry name" value="HTH_psq"/>
    <property type="match status" value="1"/>
</dbReference>